<reference evidence="1 2" key="1">
    <citation type="journal article" date="2016" name="Int. J. Syst. Evol. Microbiol.">
        <title>Caldimicrobium thiodismutans sp. nov., a sulfur-disproportionating bacterium isolated from a hot spring, and emended description of the genus Caldimicrobium.</title>
        <authorList>
            <person name="Kojima H."/>
            <person name="Umezawa K."/>
            <person name="Fukui M."/>
        </authorList>
    </citation>
    <scope>NUCLEOTIDE SEQUENCE [LARGE SCALE GENOMIC DNA]</scope>
    <source>
        <strain evidence="1 2">TF1</strain>
    </source>
</reference>
<dbReference type="STRING" id="1653476.THC_1558"/>
<reference evidence="2" key="2">
    <citation type="journal article" date="2016" name="Int. J. Syst. Evol. Microbiol.">
        <title>Caldimicrobium thiodismutans sp. nov., a sulfur-disproportionating bacterium isolated from a hot spring.</title>
        <authorList>
            <person name="Kojima H."/>
            <person name="Umezawa K."/>
            <person name="Fukui M."/>
        </authorList>
    </citation>
    <scope>NUCLEOTIDE SEQUENCE [LARGE SCALE GENOMIC DNA]</scope>
    <source>
        <strain evidence="2">TF1</strain>
    </source>
</reference>
<sequence>MVWEEKIKEISLKDLKSPFFVHQKRYRKITGYEYEGMKFYLKEYFDNFDEVKREWENLKFLYEKGFPVPKPLFIKEEKEKIVIGMEALRGTPLSEILKKSDSEDKYLKALSLLLGKLHKENLFHQDCYLNHFYWDEETKRLSFLDVARIKNTKVFSFYYQVKDLAQLGYSFEEYLGEKGPHYFQNFLKFYEELTGRLSPLQKILLKFKISRIRFRTLKRKNEGKPL</sequence>
<evidence type="ECO:0000313" key="2">
    <source>
        <dbReference type="Proteomes" id="UP000068196"/>
    </source>
</evidence>
<dbReference type="SUPFAM" id="SSF56112">
    <property type="entry name" value="Protein kinase-like (PK-like)"/>
    <property type="match status" value="1"/>
</dbReference>
<gene>
    <name evidence="1" type="ORF">THC_1558</name>
</gene>
<dbReference type="InterPro" id="IPR011009">
    <property type="entry name" value="Kinase-like_dom_sf"/>
</dbReference>
<accession>A0A0U5AJ41</accession>
<dbReference type="PATRIC" id="fig|1653476.3.peg.1620"/>
<organism evidence="1 2">
    <name type="scientific">Caldimicrobium thiodismutans</name>
    <dbReference type="NCBI Taxonomy" id="1653476"/>
    <lineage>
        <taxon>Bacteria</taxon>
        <taxon>Pseudomonadati</taxon>
        <taxon>Thermodesulfobacteriota</taxon>
        <taxon>Thermodesulfobacteria</taxon>
        <taxon>Thermodesulfobacteriales</taxon>
        <taxon>Thermodesulfobacteriaceae</taxon>
        <taxon>Caldimicrobium</taxon>
    </lineage>
</organism>
<dbReference type="RefSeq" id="WP_068515726.1">
    <property type="nucleotide sequence ID" value="NZ_AP014945.1"/>
</dbReference>
<dbReference type="Pfam" id="PF06293">
    <property type="entry name" value="Kdo"/>
    <property type="match status" value="1"/>
</dbReference>
<dbReference type="Proteomes" id="UP000068196">
    <property type="component" value="Chromosome"/>
</dbReference>
<dbReference type="KEGG" id="cthi:THC_1558"/>
<dbReference type="OrthoDB" id="9782725at2"/>
<protein>
    <submittedName>
        <fullName evidence="1">Uncharacterized protein</fullName>
    </submittedName>
</protein>
<dbReference type="Gene3D" id="1.10.510.10">
    <property type="entry name" value="Transferase(Phosphotransferase) domain 1"/>
    <property type="match status" value="1"/>
</dbReference>
<evidence type="ECO:0000313" key="1">
    <source>
        <dbReference type="EMBL" id="BAU23923.1"/>
    </source>
</evidence>
<dbReference type="EMBL" id="AP014945">
    <property type="protein sequence ID" value="BAU23923.1"/>
    <property type="molecule type" value="Genomic_DNA"/>
</dbReference>
<keyword evidence="2" id="KW-1185">Reference proteome</keyword>
<dbReference type="AlphaFoldDB" id="A0A0U5AJ41"/>
<name>A0A0U5AJ41_9BACT</name>
<proteinExistence type="predicted"/>